<dbReference type="Proteomes" id="UP000244930">
    <property type="component" value="Chromosome"/>
</dbReference>
<feature type="signal peptide" evidence="1">
    <location>
        <begin position="1"/>
        <end position="24"/>
    </location>
</feature>
<reference evidence="2 3" key="1">
    <citation type="submission" date="2017-06" db="EMBL/GenBank/DDBJ databases">
        <title>Azoarcus.</title>
        <authorList>
            <person name="Woo J.-H."/>
            <person name="Kim H.-S."/>
        </authorList>
    </citation>
    <scope>NUCLEOTIDE SEQUENCE [LARGE SCALE GENOMIC DNA]</scope>
    <source>
        <strain evidence="2 3">TSPY31</strain>
    </source>
</reference>
<feature type="chain" id="PRO_5016047127" evidence="1">
    <location>
        <begin position="25"/>
        <end position="136"/>
    </location>
</feature>
<dbReference type="KEGG" id="acom:CEW83_03130"/>
<keyword evidence="1" id="KW-0732">Signal</keyword>
<evidence type="ECO:0000313" key="2">
    <source>
        <dbReference type="EMBL" id="AWI74337.1"/>
    </source>
</evidence>
<evidence type="ECO:0000256" key="1">
    <source>
        <dbReference type="SAM" id="SignalP"/>
    </source>
</evidence>
<protein>
    <submittedName>
        <fullName evidence="2">Uncharacterized protein</fullName>
    </submittedName>
</protein>
<sequence>MLRHFLQLAAATFAIGANVAPASAGSDNARLAADRQEDNKYAHNVAAGGQSDAYPLSFALPAPSAAPIAGQTRADVRVLDRDGRKLVQIALDADSMIGPFDHGAYTVLIKANGLTEVHRVRIGTDTLPYLHFTENV</sequence>
<dbReference type="AlphaFoldDB" id="A0A2U8GL53"/>
<dbReference type="EMBL" id="CP022187">
    <property type="protein sequence ID" value="AWI74337.1"/>
    <property type="molecule type" value="Genomic_DNA"/>
</dbReference>
<keyword evidence="3" id="KW-1185">Reference proteome</keyword>
<proteinExistence type="predicted"/>
<evidence type="ECO:0000313" key="3">
    <source>
        <dbReference type="Proteomes" id="UP000244930"/>
    </source>
</evidence>
<organism evidence="2 3">
    <name type="scientific">Parazoarcus communis</name>
    <dbReference type="NCBI Taxonomy" id="41977"/>
    <lineage>
        <taxon>Bacteria</taxon>
        <taxon>Pseudomonadati</taxon>
        <taxon>Pseudomonadota</taxon>
        <taxon>Betaproteobacteria</taxon>
        <taxon>Rhodocyclales</taxon>
        <taxon>Zoogloeaceae</taxon>
        <taxon>Parazoarcus</taxon>
    </lineage>
</organism>
<gene>
    <name evidence="2" type="ORF">CEW83_03130</name>
</gene>
<name>A0A2U8GL53_9RHOO</name>
<accession>A0A2U8GL53</accession>